<dbReference type="InterPro" id="IPR013762">
    <property type="entry name" value="Integrase-like_cat_sf"/>
</dbReference>
<dbReference type="PANTHER" id="PTHR30349:SF81">
    <property type="entry name" value="TYROSINE RECOMBINASE XERC"/>
    <property type="match status" value="1"/>
</dbReference>
<feature type="active site" evidence="11">
    <location>
        <position position="178"/>
    </location>
</feature>
<feature type="domain" description="Core-binding (CB)" evidence="13">
    <location>
        <begin position="8"/>
        <end position="94"/>
    </location>
</feature>
<feature type="active site" evidence="11">
    <location>
        <position position="250"/>
    </location>
</feature>
<dbReference type="Gene3D" id="1.10.150.130">
    <property type="match status" value="1"/>
</dbReference>
<comment type="function">
    <text evidence="11">Site-specific tyrosine recombinase, which acts by catalyzing the cutting and rejoining of the recombining DNA molecules. The XerC-XerD complex is essential to convert dimers of the bacterial chromosome into monomers to permit their segregation at cell division. It also contributes to the segregational stability of plasmids.</text>
</comment>
<dbReference type="NCBIfam" id="NF040815">
    <property type="entry name" value="recomb_XerA_Arch"/>
    <property type="match status" value="1"/>
</dbReference>
<feature type="active site" evidence="11">
    <location>
        <position position="154"/>
    </location>
</feature>
<keyword evidence="6 11" id="KW-0159">Chromosome partition</keyword>
<keyword evidence="8 11" id="KW-0238">DNA-binding</keyword>
<feature type="active site" description="O-(3'-phospho-DNA)-tyrosine intermediate" evidence="11">
    <location>
        <position position="282"/>
    </location>
</feature>
<evidence type="ECO:0000256" key="6">
    <source>
        <dbReference type="ARBA" id="ARBA00022829"/>
    </source>
</evidence>
<evidence type="ECO:0000256" key="9">
    <source>
        <dbReference type="ARBA" id="ARBA00023172"/>
    </source>
</evidence>
<sequence>MSDDETIKPDGQAIDLFLAYLRNQRQVSSHTLDNYQRDLNKLQRFCQQQQISEWSELRDHHIRSFAATLRHKRLASRSMQRNLSAIRSFYHFLLRKGKAQINPATSVSAPKQKHALPDVLDVDQVSSLLDIKTDDPLSLRDWAIMELLYSSGLRLSELSNLNLNDIDLRDQTVRVTGKGNKTRILPVGRFAIEALQQWLTSRTGIAKHDEQAIFVNKNGTRLSQRSIQSRMHQWAIKQGLDKHVHPHMLRHSFASHLLESSGDLRAVQELLGHADISTTQIYTHVDFQHLASVYDKAHPRARKKKTN</sequence>
<comment type="similarity">
    <text evidence="2 11">Belongs to the 'phage' integrase family. XerC subfamily.</text>
</comment>
<dbReference type="PROSITE" id="PS51898">
    <property type="entry name" value="TYR_RECOMBINASE"/>
    <property type="match status" value="1"/>
</dbReference>
<dbReference type="InterPro" id="IPR023009">
    <property type="entry name" value="Tyrosine_recombinase_XerC/XerD"/>
</dbReference>
<evidence type="ECO:0000256" key="5">
    <source>
        <dbReference type="ARBA" id="ARBA00022618"/>
    </source>
</evidence>
<proteinExistence type="inferred from homology"/>
<evidence type="ECO:0000256" key="10">
    <source>
        <dbReference type="ARBA" id="ARBA00023306"/>
    </source>
</evidence>
<dbReference type="InterPro" id="IPR044068">
    <property type="entry name" value="CB"/>
</dbReference>
<dbReference type="SUPFAM" id="SSF56349">
    <property type="entry name" value="DNA breaking-rejoining enzymes"/>
    <property type="match status" value="1"/>
</dbReference>
<evidence type="ECO:0000259" key="13">
    <source>
        <dbReference type="PROSITE" id="PS51900"/>
    </source>
</evidence>
<dbReference type="InterPro" id="IPR010998">
    <property type="entry name" value="Integrase_recombinase_N"/>
</dbReference>
<keyword evidence="7 11" id="KW-0229">DNA integration</keyword>
<protein>
    <recommendedName>
        <fullName evidence="3 11">Tyrosine recombinase XerC</fullName>
    </recommendedName>
</protein>
<evidence type="ECO:0000256" key="2">
    <source>
        <dbReference type="ARBA" id="ARBA00006657"/>
    </source>
</evidence>
<dbReference type="GO" id="GO:0003677">
    <property type="term" value="F:DNA binding"/>
    <property type="evidence" value="ECO:0007669"/>
    <property type="project" value="UniProtKB-UniRule"/>
</dbReference>
<dbReference type="GO" id="GO:0009037">
    <property type="term" value="F:tyrosine-based site-specific recombinase activity"/>
    <property type="evidence" value="ECO:0007669"/>
    <property type="project" value="UniProtKB-UniRule"/>
</dbReference>
<keyword evidence="10 11" id="KW-0131">Cell cycle</keyword>
<evidence type="ECO:0000259" key="12">
    <source>
        <dbReference type="PROSITE" id="PS51898"/>
    </source>
</evidence>
<dbReference type="GO" id="GO:0005737">
    <property type="term" value="C:cytoplasm"/>
    <property type="evidence" value="ECO:0007669"/>
    <property type="project" value="UniProtKB-SubCell"/>
</dbReference>
<dbReference type="GO" id="GO:0006313">
    <property type="term" value="P:DNA transposition"/>
    <property type="evidence" value="ECO:0007669"/>
    <property type="project" value="UniProtKB-UniRule"/>
</dbReference>
<dbReference type="EMBL" id="DRNF01000329">
    <property type="protein sequence ID" value="HHJ81011.1"/>
    <property type="molecule type" value="Genomic_DNA"/>
</dbReference>
<comment type="subunit">
    <text evidence="11">Forms a cyclic heterotetrameric complex composed of two molecules of XerC and two molecules of XerD.</text>
</comment>
<dbReference type="PANTHER" id="PTHR30349">
    <property type="entry name" value="PHAGE INTEGRASE-RELATED"/>
    <property type="match status" value="1"/>
</dbReference>
<dbReference type="InterPro" id="IPR011931">
    <property type="entry name" value="Recomb_XerC"/>
</dbReference>
<dbReference type="GO" id="GO:0007059">
    <property type="term" value="P:chromosome segregation"/>
    <property type="evidence" value="ECO:0007669"/>
    <property type="project" value="UniProtKB-UniRule"/>
</dbReference>
<dbReference type="NCBIfam" id="TIGR02224">
    <property type="entry name" value="recomb_XerC"/>
    <property type="match status" value="1"/>
</dbReference>
<dbReference type="Pfam" id="PF02899">
    <property type="entry name" value="Phage_int_SAM_1"/>
    <property type="match status" value="1"/>
</dbReference>
<evidence type="ECO:0000256" key="3">
    <source>
        <dbReference type="ARBA" id="ARBA00015804"/>
    </source>
</evidence>
<gene>
    <name evidence="11 14" type="primary">xerC</name>
    <name evidence="14" type="ORF">ENJ65_05210</name>
</gene>
<keyword evidence="4 11" id="KW-0963">Cytoplasm</keyword>
<comment type="subcellular location">
    <subcellularLocation>
        <location evidence="1 11">Cytoplasm</location>
    </subcellularLocation>
</comment>
<comment type="caution">
    <text evidence="14">The sequence shown here is derived from an EMBL/GenBank/DDBJ whole genome shotgun (WGS) entry which is preliminary data.</text>
</comment>
<feature type="active site" evidence="11">
    <location>
        <position position="247"/>
    </location>
</feature>
<dbReference type="PROSITE" id="PS51900">
    <property type="entry name" value="CB"/>
    <property type="match status" value="1"/>
</dbReference>
<dbReference type="Gene3D" id="1.10.443.10">
    <property type="entry name" value="Intergrase catalytic core"/>
    <property type="match status" value="1"/>
</dbReference>
<feature type="active site" evidence="11">
    <location>
        <position position="273"/>
    </location>
</feature>
<dbReference type="Pfam" id="PF00589">
    <property type="entry name" value="Phage_integrase"/>
    <property type="match status" value="1"/>
</dbReference>
<feature type="domain" description="Tyr recombinase" evidence="12">
    <location>
        <begin position="115"/>
        <end position="295"/>
    </location>
</feature>
<dbReference type="InterPro" id="IPR050090">
    <property type="entry name" value="Tyrosine_recombinase_XerCD"/>
</dbReference>
<keyword evidence="9 11" id="KW-0233">DNA recombination</keyword>
<dbReference type="InterPro" id="IPR004107">
    <property type="entry name" value="Integrase_SAM-like_N"/>
</dbReference>
<dbReference type="GO" id="GO:0051301">
    <property type="term" value="P:cell division"/>
    <property type="evidence" value="ECO:0007669"/>
    <property type="project" value="UniProtKB-UniRule"/>
</dbReference>
<evidence type="ECO:0000313" key="14">
    <source>
        <dbReference type="EMBL" id="HHJ81011.1"/>
    </source>
</evidence>
<evidence type="ECO:0000256" key="11">
    <source>
        <dbReference type="HAMAP-Rule" id="MF_01808"/>
    </source>
</evidence>
<dbReference type="NCBIfam" id="NF001399">
    <property type="entry name" value="PRK00283.1"/>
    <property type="match status" value="1"/>
</dbReference>
<evidence type="ECO:0000256" key="7">
    <source>
        <dbReference type="ARBA" id="ARBA00022908"/>
    </source>
</evidence>
<dbReference type="CDD" id="cd00798">
    <property type="entry name" value="INT_XerDC_C"/>
    <property type="match status" value="1"/>
</dbReference>
<dbReference type="AlphaFoldDB" id="A0A832J6W4"/>
<dbReference type="InterPro" id="IPR011010">
    <property type="entry name" value="DNA_brk_join_enz"/>
</dbReference>
<evidence type="ECO:0000256" key="1">
    <source>
        <dbReference type="ARBA" id="ARBA00004496"/>
    </source>
</evidence>
<dbReference type="InterPro" id="IPR002104">
    <property type="entry name" value="Integrase_catalytic"/>
</dbReference>
<dbReference type="SUPFAM" id="SSF47823">
    <property type="entry name" value="lambda integrase-like, N-terminal domain"/>
    <property type="match status" value="1"/>
</dbReference>
<accession>A0A832J6W4</accession>
<reference evidence="14" key="1">
    <citation type="journal article" date="2020" name="mSystems">
        <title>Genome- and Community-Level Interaction Insights into Carbon Utilization and Element Cycling Functions of Hydrothermarchaeota in Hydrothermal Sediment.</title>
        <authorList>
            <person name="Zhou Z."/>
            <person name="Liu Y."/>
            <person name="Xu W."/>
            <person name="Pan J."/>
            <person name="Luo Z.H."/>
            <person name="Li M."/>
        </authorList>
    </citation>
    <scope>NUCLEOTIDE SEQUENCE [LARGE SCALE GENOMIC DNA]</scope>
    <source>
        <strain evidence="14">HyVt-505</strain>
    </source>
</reference>
<evidence type="ECO:0000256" key="8">
    <source>
        <dbReference type="ARBA" id="ARBA00023125"/>
    </source>
</evidence>
<keyword evidence="5 11" id="KW-0132">Cell division</keyword>
<evidence type="ECO:0000256" key="4">
    <source>
        <dbReference type="ARBA" id="ARBA00022490"/>
    </source>
</evidence>
<dbReference type="Proteomes" id="UP000885832">
    <property type="component" value="Unassembled WGS sequence"/>
</dbReference>
<organism evidence="14">
    <name type="scientific">Candidatus Tenderia electrophaga</name>
    <dbReference type="NCBI Taxonomy" id="1748243"/>
    <lineage>
        <taxon>Bacteria</taxon>
        <taxon>Pseudomonadati</taxon>
        <taxon>Pseudomonadota</taxon>
        <taxon>Gammaproteobacteria</taxon>
        <taxon>Candidatus Tenderiales</taxon>
        <taxon>Candidatus Tenderiaceae</taxon>
        <taxon>Candidatus Tenderia</taxon>
    </lineage>
</organism>
<dbReference type="HAMAP" id="MF_01808">
    <property type="entry name" value="Recomb_XerC_XerD"/>
    <property type="match status" value="1"/>
</dbReference>
<name>A0A832J6W4_9GAMM</name>